<reference evidence="4" key="1">
    <citation type="journal article" date="2018" name="Gigascience">
        <title>Genome assembly of the Pink Ipe (Handroanthus impetiginosus, Bignoniaceae), a highly valued, ecologically keystone Neotropical timber forest tree.</title>
        <authorList>
            <person name="Silva-Junior O.B."/>
            <person name="Grattapaglia D."/>
            <person name="Novaes E."/>
            <person name="Collevatti R.G."/>
        </authorList>
    </citation>
    <scope>NUCLEOTIDE SEQUENCE [LARGE SCALE GENOMIC DNA]</scope>
    <source>
        <strain evidence="4">cv. UFG-1</strain>
    </source>
</reference>
<name>A0A2G9G9D0_9LAMI</name>
<comment type="function">
    <text evidence="1">Putative transcription activator involved in regulating light control of development.</text>
</comment>
<dbReference type="OrthoDB" id="1749428at2759"/>
<feature type="domain" description="MULE transposase" evidence="2">
    <location>
        <begin position="2"/>
        <end position="39"/>
    </location>
</feature>
<proteinExistence type="inferred from homology"/>
<dbReference type="PANTHER" id="PTHR31669">
    <property type="entry name" value="PROTEIN FAR1-RELATED SEQUENCE 10-RELATED"/>
    <property type="match status" value="1"/>
</dbReference>
<dbReference type="InterPro" id="IPR018289">
    <property type="entry name" value="MULE_transposase_dom"/>
</dbReference>
<dbReference type="PANTHER" id="PTHR31669:SF292">
    <property type="entry name" value="OS02G0262500 PROTEIN"/>
    <property type="match status" value="1"/>
</dbReference>
<dbReference type="EMBL" id="NKXS01006189">
    <property type="protein sequence ID" value="PIN01876.1"/>
    <property type="molecule type" value="Genomic_DNA"/>
</dbReference>
<evidence type="ECO:0000259" key="2">
    <source>
        <dbReference type="Pfam" id="PF10551"/>
    </source>
</evidence>
<keyword evidence="1" id="KW-0539">Nucleus</keyword>
<dbReference type="GO" id="GO:0008270">
    <property type="term" value="F:zinc ion binding"/>
    <property type="evidence" value="ECO:0007669"/>
    <property type="project" value="UniProtKB-UniRule"/>
</dbReference>
<keyword evidence="1" id="KW-0862">Zinc</keyword>
<dbReference type="GO" id="GO:0005634">
    <property type="term" value="C:nucleus"/>
    <property type="evidence" value="ECO:0007669"/>
    <property type="project" value="UniProtKB-SubCell"/>
</dbReference>
<keyword evidence="1" id="KW-0863">Zinc-finger</keyword>
<evidence type="ECO:0000313" key="3">
    <source>
        <dbReference type="EMBL" id="PIN01876.1"/>
    </source>
</evidence>
<comment type="caution">
    <text evidence="3">The sequence shown here is derived from an EMBL/GenBank/DDBJ whole genome shotgun (WGS) entry which is preliminary data.</text>
</comment>
<protein>
    <recommendedName>
        <fullName evidence="1">Protein FAR1-RELATED SEQUENCE</fullName>
    </recommendedName>
</protein>
<sequence>MGEKKPISILTDQDAAMRVAVEIEYPEARHRICSWHLERNAMQHTHKPGFASEFGFLISRRLSVEEFEIAWCELVEKHGVANHRWVADVYGKKEAWSEAYFRGHFMAFMTSTQRSESMNALLKLSLKPTCKLVEFMREYHNSLYKIRLVFFEKQHDSETSTPSVRSRGLKSLKKHAARIYTKELFAKVWDEFEKEQNIVMEEYLNEDNCHLTLKFGNCEKVNDRQCVVNIDCEQSIFQCECLKLESDGIICCHLMLHSSVFD</sequence>
<comment type="similarity">
    <text evidence="1">Belongs to the FHY3/FAR1 family.</text>
</comment>
<dbReference type="AlphaFoldDB" id="A0A2G9G9D0"/>
<dbReference type="GO" id="GO:0006355">
    <property type="term" value="P:regulation of DNA-templated transcription"/>
    <property type="evidence" value="ECO:0007669"/>
    <property type="project" value="UniProtKB-UniRule"/>
</dbReference>
<organism evidence="3 4">
    <name type="scientific">Handroanthus impetiginosus</name>
    <dbReference type="NCBI Taxonomy" id="429701"/>
    <lineage>
        <taxon>Eukaryota</taxon>
        <taxon>Viridiplantae</taxon>
        <taxon>Streptophyta</taxon>
        <taxon>Embryophyta</taxon>
        <taxon>Tracheophyta</taxon>
        <taxon>Spermatophyta</taxon>
        <taxon>Magnoliopsida</taxon>
        <taxon>eudicotyledons</taxon>
        <taxon>Gunneridae</taxon>
        <taxon>Pentapetalae</taxon>
        <taxon>asterids</taxon>
        <taxon>lamiids</taxon>
        <taxon>Lamiales</taxon>
        <taxon>Bignoniaceae</taxon>
        <taxon>Crescentiina</taxon>
        <taxon>Tabebuia alliance</taxon>
        <taxon>Handroanthus</taxon>
    </lineage>
</organism>
<keyword evidence="1" id="KW-0479">Metal-binding</keyword>
<dbReference type="Proteomes" id="UP000231279">
    <property type="component" value="Unassembled WGS sequence"/>
</dbReference>
<keyword evidence="4" id="KW-1185">Reference proteome</keyword>
<comment type="subcellular location">
    <subcellularLocation>
        <location evidence="1">Nucleus</location>
    </subcellularLocation>
</comment>
<dbReference type="InterPro" id="IPR031052">
    <property type="entry name" value="FHY3/FAR1"/>
</dbReference>
<dbReference type="STRING" id="429701.A0A2G9G9D0"/>
<evidence type="ECO:0000313" key="4">
    <source>
        <dbReference type="Proteomes" id="UP000231279"/>
    </source>
</evidence>
<evidence type="ECO:0000256" key="1">
    <source>
        <dbReference type="RuleBase" id="RU367018"/>
    </source>
</evidence>
<accession>A0A2G9G9D0</accession>
<gene>
    <name evidence="3" type="ORF">CDL12_25612</name>
</gene>
<dbReference type="Pfam" id="PF10551">
    <property type="entry name" value="MULE"/>
    <property type="match status" value="1"/>
</dbReference>